<name>A0ABU7C911_9TELE</name>
<comment type="caution">
    <text evidence="1">The sequence shown here is derived from an EMBL/GenBank/DDBJ whole genome shotgun (WGS) entry which is preliminary data.</text>
</comment>
<organism evidence="1 2">
    <name type="scientific">Ataeniobius toweri</name>
    <dbReference type="NCBI Taxonomy" id="208326"/>
    <lineage>
        <taxon>Eukaryota</taxon>
        <taxon>Metazoa</taxon>
        <taxon>Chordata</taxon>
        <taxon>Craniata</taxon>
        <taxon>Vertebrata</taxon>
        <taxon>Euteleostomi</taxon>
        <taxon>Actinopterygii</taxon>
        <taxon>Neopterygii</taxon>
        <taxon>Teleostei</taxon>
        <taxon>Neoteleostei</taxon>
        <taxon>Acanthomorphata</taxon>
        <taxon>Ovalentaria</taxon>
        <taxon>Atherinomorphae</taxon>
        <taxon>Cyprinodontiformes</taxon>
        <taxon>Goodeidae</taxon>
        <taxon>Ataeniobius</taxon>
    </lineage>
</organism>
<gene>
    <name evidence="1" type="ORF">ATANTOWER_012351</name>
</gene>
<accession>A0ABU7C911</accession>
<sequence length="138" mass="15002">MAEQQLCFETFLIGGSVETAPAEVLERCYHSRWTNTIGKSSTDESGSSDPTAGVPNCQTQDLLAARQQCYQLRHRAVAPLQSSLPSGFHQRCGTNIHSPDSTLLTTPSTTHLPLADCHTSSKLPVLHVAVSPWTRLCL</sequence>
<proteinExistence type="predicted"/>
<evidence type="ECO:0000313" key="2">
    <source>
        <dbReference type="Proteomes" id="UP001345963"/>
    </source>
</evidence>
<dbReference type="Proteomes" id="UP001345963">
    <property type="component" value="Unassembled WGS sequence"/>
</dbReference>
<protein>
    <submittedName>
        <fullName evidence="1">Uncharacterized protein</fullName>
    </submittedName>
</protein>
<reference evidence="1 2" key="1">
    <citation type="submission" date="2021-07" db="EMBL/GenBank/DDBJ databases">
        <authorList>
            <person name="Palmer J.M."/>
        </authorList>
    </citation>
    <scope>NUCLEOTIDE SEQUENCE [LARGE SCALE GENOMIC DNA]</scope>
    <source>
        <strain evidence="1 2">AT_MEX2019</strain>
        <tissue evidence="1">Muscle</tissue>
    </source>
</reference>
<keyword evidence="2" id="KW-1185">Reference proteome</keyword>
<evidence type="ECO:0000313" key="1">
    <source>
        <dbReference type="EMBL" id="MED6258785.1"/>
    </source>
</evidence>
<dbReference type="EMBL" id="JAHUTI010081309">
    <property type="protein sequence ID" value="MED6258785.1"/>
    <property type="molecule type" value="Genomic_DNA"/>
</dbReference>